<dbReference type="Proteomes" id="UP001283361">
    <property type="component" value="Unassembled WGS sequence"/>
</dbReference>
<comment type="caution">
    <text evidence="1">The sequence shown here is derived from an EMBL/GenBank/DDBJ whole genome shotgun (WGS) entry which is preliminary data.</text>
</comment>
<accession>A0AAE1AD66</accession>
<evidence type="ECO:0000313" key="2">
    <source>
        <dbReference type="Proteomes" id="UP001283361"/>
    </source>
</evidence>
<dbReference type="AlphaFoldDB" id="A0AAE1AD66"/>
<dbReference type="EMBL" id="JAWDGP010002130">
    <property type="protein sequence ID" value="KAK3785433.1"/>
    <property type="molecule type" value="Genomic_DNA"/>
</dbReference>
<reference evidence="1" key="1">
    <citation type="journal article" date="2023" name="G3 (Bethesda)">
        <title>A reference genome for the long-term kleptoplast-retaining sea slug Elysia crispata morphotype clarki.</title>
        <authorList>
            <person name="Eastman K.E."/>
            <person name="Pendleton A.L."/>
            <person name="Shaikh M.A."/>
            <person name="Suttiyut T."/>
            <person name="Ogas R."/>
            <person name="Tomko P."/>
            <person name="Gavelis G."/>
            <person name="Widhalm J.R."/>
            <person name="Wisecaver J.H."/>
        </authorList>
    </citation>
    <scope>NUCLEOTIDE SEQUENCE</scope>
    <source>
        <strain evidence="1">ECLA1</strain>
    </source>
</reference>
<gene>
    <name evidence="1" type="ORF">RRG08_009055</name>
</gene>
<organism evidence="1 2">
    <name type="scientific">Elysia crispata</name>
    <name type="common">lettuce slug</name>
    <dbReference type="NCBI Taxonomy" id="231223"/>
    <lineage>
        <taxon>Eukaryota</taxon>
        <taxon>Metazoa</taxon>
        <taxon>Spiralia</taxon>
        <taxon>Lophotrochozoa</taxon>
        <taxon>Mollusca</taxon>
        <taxon>Gastropoda</taxon>
        <taxon>Heterobranchia</taxon>
        <taxon>Euthyneura</taxon>
        <taxon>Panpulmonata</taxon>
        <taxon>Sacoglossa</taxon>
        <taxon>Placobranchoidea</taxon>
        <taxon>Plakobranchidae</taxon>
        <taxon>Elysia</taxon>
    </lineage>
</organism>
<protein>
    <submittedName>
        <fullName evidence="1">Uncharacterized protein</fullName>
    </submittedName>
</protein>
<sequence>MACRARLSCGFMASVIQAGRQMSWHAARDSAAVLWHLLSRLVDRCHGMPRAIQLRFYGICCPVPKVLPTELSGGPLQIDPKESQAKKE</sequence>
<keyword evidence="2" id="KW-1185">Reference proteome</keyword>
<name>A0AAE1AD66_9GAST</name>
<proteinExistence type="predicted"/>
<evidence type="ECO:0000313" key="1">
    <source>
        <dbReference type="EMBL" id="KAK3785433.1"/>
    </source>
</evidence>